<comment type="caution">
    <text evidence="5">The sequence shown here is derived from an EMBL/GenBank/DDBJ whole genome shotgun (WGS) entry which is preliminary data.</text>
</comment>
<keyword evidence="4" id="KW-0732">Signal</keyword>
<accession>A0ABT0LFC6</accession>
<dbReference type="CDD" id="cd03141">
    <property type="entry name" value="GATase1_Hsp31_like"/>
    <property type="match status" value="1"/>
</dbReference>
<evidence type="ECO:0000256" key="1">
    <source>
        <dbReference type="ARBA" id="ARBA00023016"/>
    </source>
</evidence>
<organism evidence="5 6">
    <name type="scientific">Shewanella surugensis</name>
    <dbReference type="NCBI Taxonomy" id="212020"/>
    <lineage>
        <taxon>Bacteria</taxon>
        <taxon>Pseudomonadati</taxon>
        <taxon>Pseudomonadota</taxon>
        <taxon>Gammaproteobacteria</taxon>
        <taxon>Alteromonadales</taxon>
        <taxon>Shewanellaceae</taxon>
        <taxon>Shewanella</taxon>
    </lineage>
</organism>
<keyword evidence="5" id="KW-0315">Glutamine amidotransferase</keyword>
<evidence type="ECO:0000256" key="4">
    <source>
        <dbReference type="SAM" id="SignalP"/>
    </source>
</evidence>
<comment type="similarity">
    <text evidence="3">Belongs to the peptidase C56 family. HSP31-like subfamily.</text>
</comment>
<dbReference type="InterPro" id="IPR029062">
    <property type="entry name" value="Class_I_gatase-like"/>
</dbReference>
<evidence type="ECO:0000256" key="2">
    <source>
        <dbReference type="ARBA" id="ARBA00023239"/>
    </source>
</evidence>
<dbReference type="EMBL" id="JAKIKS010000080">
    <property type="protein sequence ID" value="MCL1126264.1"/>
    <property type="molecule type" value="Genomic_DNA"/>
</dbReference>
<dbReference type="InterPro" id="IPR050325">
    <property type="entry name" value="Prot/Nucl_acid_deglycase"/>
</dbReference>
<proteinExistence type="inferred from homology"/>
<gene>
    <name evidence="5" type="ORF">L2764_17705</name>
</gene>
<dbReference type="Gene3D" id="3.40.50.880">
    <property type="match status" value="1"/>
</dbReference>
<keyword evidence="2" id="KW-0456">Lyase</keyword>
<keyword evidence="6" id="KW-1185">Reference proteome</keyword>
<evidence type="ECO:0000256" key="3">
    <source>
        <dbReference type="ARBA" id="ARBA00038493"/>
    </source>
</evidence>
<keyword evidence="1" id="KW-0346">Stress response</keyword>
<feature type="chain" id="PRO_5047293006" evidence="4">
    <location>
        <begin position="23"/>
        <end position="269"/>
    </location>
</feature>
<dbReference type="RefSeq" id="WP_248941652.1">
    <property type="nucleotide sequence ID" value="NZ_JAKIKS010000080.1"/>
</dbReference>
<sequence length="269" mass="29418">MKHLYKVLFVTASLFSSLSYSAEVKNNLSPITIKKMLIITSNMIDMGDKDKHDARNNLWEVAPPFHVFMSHGVEVDFVSPKGGKVEFMMDPLGISSYAIKYEGFLDKTAHTFSPDLINPNDYWGVYIGGGYGPLFDVTPNKKLQTIIQTIYESGGIVGAGGHGAGAFANVQLSDGTFLVKGKKVAGFPNSTEITKSWAKQGSLLPFLVETQLNKNGAIAQNKQTLNDKHDVVIDERIVSTMFLPSAALVAKEMILLNDNKKVAQVSTLE</sequence>
<dbReference type="PANTHER" id="PTHR48094">
    <property type="entry name" value="PROTEIN/NUCLEIC ACID DEGLYCASE DJ-1-RELATED"/>
    <property type="match status" value="1"/>
</dbReference>
<dbReference type="PANTHER" id="PTHR48094:SF11">
    <property type="entry name" value="GLUTATHIONE-INDEPENDENT GLYOXALASE HSP31-RELATED"/>
    <property type="match status" value="1"/>
</dbReference>
<name>A0ABT0LFC6_9GAMM</name>
<feature type="signal peptide" evidence="4">
    <location>
        <begin position="1"/>
        <end position="22"/>
    </location>
</feature>
<evidence type="ECO:0000313" key="6">
    <source>
        <dbReference type="Proteomes" id="UP001203423"/>
    </source>
</evidence>
<reference evidence="5 6" key="1">
    <citation type="submission" date="2022-01" db="EMBL/GenBank/DDBJ databases">
        <title>Whole genome-based taxonomy of the Shewanellaceae.</title>
        <authorList>
            <person name="Martin-Rodriguez A.J."/>
        </authorList>
    </citation>
    <scope>NUCLEOTIDE SEQUENCE [LARGE SCALE GENOMIC DNA]</scope>
    <source>
        <strain evidence="5 6">DSM 17177</strain>
    </source>
</reference>
<dbReference type="SUPFAM" id="SSF52317">
    <property type="entry name" value="Class I glutamine amidotransferase-like"/>
    <property type="match status" value="1"/>
</dbReference>
<evidence type="ECO:0000313" key="5">
    <source>
        <dbReference type="EMBL" id="MCL1126264.1"/>
    </source>
</evidence>
<protein>
    <submittedName>
        <fullName evidence="5">Type 1 glutamine amidotransferase domain-containing protein</fullName>
    </submittedName>
</protein>
<dbReference type="Proteomes" id="UP001203423">
    <property type="component" value="Unassembled WGS sequence"/>
</dbReference>